<dbReference type="PANTHER" id="PTHR32322:SF9">
    <property type="entry name" value="AMINO-ACID METABOLITE EFFLUX PUMP-RELATED"/>
    <property type="match status" value="1"/>
</dbReference>
<accession>A0AA43AZ31</accession>
<dbReference type="SUPFAM" id="SSF103481">
    <property type="entry name" value="Multidrug resistance efflux transporter EmrE"/>
    <property type="match status" value="2"/>
</dbReference>
<dbReference type="PANTHER" id="PTHR32322">
    <property type="entry name" value="INNER MEMBRANE TRANSPORTER"/>
    <property type="match status" value="1"/>
</dbReference>
<dbReference type="AlphaFoldDB" id="A0AA43AZ31"/>
<proteinExistence type="predicted"/>
<gene>
    <name evidence="7" type="ORF">N5J23_16455</name>
</gene>
<name>A0AA43AZ31_9BURK</name>
<evidence type="ECO:0000256" key="5">
    <source>
        <dbReference type="SAM" id="Phobius"/>
    </source>
</evidence>
<dbReference type="Pfam" id="PF00892">
    <property type="entry name" value="EamA"/>
    <property type="match status" value="1"/>
</dbReference>
<dbReference type="InterPro" id="IPR037185">
    <property type="entry name" value="EmrE-like"/>
</dbReference>
<dbReference type="Proteomes" id="UP001161294">
    <property type="component" value="Unassembled WGS sequence"/>
</dbReference>
<evidence type="ECO:0000313" key="8">
    <source>
        <dbReference type="Proteomes" id="UP001161294"/>
    </source>
</evidence>
<dbReference type="InterPro" id="IPR000620">
    <property type="entry name" value="EamA_dom"/>
</dbReference>
<organism evidence="7 8">
    <name type="scientific">Comamonas aquatica</name>
    <dbReference type="NCBI Taxonomy" id="225991"/>
    <lineage>
        <taxon>Bacteria</taxon>
        <taxon>Pseudomonadati</taxon>
        <taxon>Pseudomonadota</taxon>
        <taxon>Betaproteobacteria</taxon>
        <taxon>Burkholderiales</taxon>
        <taxon>Comamonadaceae</taxon>
        <taxon>Comamonas</taxon>
    </lineage>
</organism>
<keyword evidence="3 5" id="KW-1133">Transmembrane helix</keyword>
<dbReference type="RefSeq" id="WP_279851747.1">
    <property type="nucleotide sequence ID" value="NZ_JAOCIA010000047.1"/>
</dbReference>
<evidence type="ECO:0000256" key="2">
    <source>
        <dbReference type="ARBA" id="ARBA00022692"/>
    </source>
</evidence>
<feature type="domain" description="EamA" evidence="6">
    <location>
        <begin position="149"/>
        <end position="276"/>
    </location>
</feature>
<comment type="subcellular location">
    <subcellularLocation>
        <location evidence="1">Membrane</location>
        <topology evidence="1">Multi-pass membrane protein</topology>
    </subcellularLocation>
</comment>
<protein>
    <submittedName>
        <fullName evidence="7">DMT family transporter</fullName>
    </submittedName>
</protein>
<feature type="transmembrane region" description="Helical" evidence="5">
    <location>
        <begin position="204"/>
        <end position="226"/>
    </location>
</feature>
<feature type="transmembrane region" description="Helical" evidence="5">
    <location>
        <begin position="119"/>
        <end position="136"/>
    </location>
</feature>
<evidence type="ECO:0000256" key="1">
    <source>
        <dbReference type="ARBA" id="ARBA00004141"/>
    </source>
</evidence>
<dbReference type="GO" id="GO:0016020">
    <property type="term" value="C:membrane"/>
    <property type="evidence" value="ECO:0007669"/>
    <property type="project" value="UniProtKB-SubCell"/>
</dbReference>
<feature type="transmembrane region" description="Helical" evidence="5">
    <location>
        <begin position="142"/>
        <end position="161"/>
    </location>
</feature>
<dbReference type="EMBL" id="JAOCJW010000045">
    <property type="protein sequence ID" value="MDH2007106.1"/>
    <property type="molecule type" value="Genomic_DNA"/>
</dbReference>
<keyword evidence="2 5" id="KW-0812">Transmembrane</keyword>
<comment type="caution">
    <text evidence="7">The sequence shown here is derived from an EMBL/GenBank/DDBJ whole genome shotgun (WGS) entry which is preliminary data.</text>
</comment>
<reference evidence="7" key="1">
    <citation type="submission" date="2022-09" db="EMBL/GenBank/DDBJ databases">
        <title>Intensive care unit water sources are persistently colonized with multi-drug resistant bacteria and are the site of extensive horizontal gene transfer of antibiotic resistance genes.</title>
        <authorList>
            <person name="Diorio-Toth L."/>
        </authorList>
    </citation>
    <scope>NUCLEOTIDE SEQUENCE</scope>
    <source>
        <strain evidence="7">GD03686</strain>
    </source>
</reference>
<dbReference type="InterPro" id="IPR050638">
    <property type="entry name" value="AA-Vitamin_Transporters"/>
</dbReference>
<feature type="transmembrane region" description="Helical" evidence="5">
    <location>
        <begin position="93"/>
        <end position="112"/>
    </location>
</feature>
<feature type="transmembrane region" description="Helical" evidence="5">
    <location>
        <begin position="173"/>
        <end position="192"/>
    </location>
</feature>
<feature type="transmembrane region" description="Helical" evidence="5">
    <location>
        <begin position="68"/>
        <end position="87"/>
    </location>
</feature>
<feature type="transmembrane region" description="Helical" evidence="5">
    <location>
        <begin position="259"/>
        <end position="278"/>
    </location>
</feature>
<evidence type="ECO:0000256" key="4">
    <source>
        <dbReference type="ARBA" id="ARBA00023136"/>
    </source>
</evidence>
<evidence type="ECO:0000256" key="3">
    <source>
        <dbReference type="ARBA" id="ARBA00022989"/>
    </source>
</evidence>
<sequence>MPGFRTTVLTVLAMLAFAANSLLCRLALQSHSMDAGSFTAVRLVSGALVLALVVRLRAPSAAAVGSGRWGSAAWLFVYAAAFSLAYLQLPAGVGALLLFGAVQATMVGVGLWRGERLALRQWAGLVLALGGLVVLLRPGLSAPPWGAAGLMLLAGVAWGAYSLRGKGAKDPVGVTAGNFLLAAPLALLMWGLMAGQASVSAAGLAYALCSGVLTSGLGYVAWYAALPQLKAGTAASVQLSVPLLAATGAVSLLGESWTLRLALAGAAILGGIALVVLARPGPPAVHVEPGRQS</sequence>
<evidence type="ECO:0000259" key="6">
    <source>
        <dbReference type="Pfam" id="PF00892"/>
    </source>
</evidence>
<evidence type="ECO:0000313" key="7">
    <source>
        <dbReference type="EMBL" id="MDH2007106.1"/>
    </source>
</evidence>
<feature type="transmembrane region" description="Helical" evidence="5">
    <location>
        <begin position="37"/>
        <end position="56"/>
    </location>
</feature>
<keyword evidence="4 5" id="KW-0472">Membrane</keyword>